<accession>A0A0S3PT87</accession>
<keyword evidence="2" id="KW-1185">Reference proteome</keyword>
<gene>
    <name evidence="1" type="ORF">GJW-30_1_01703</name>
</gene>
<dbReference type="EMBL" id="AP014946">
    <property type="protein sequence ID" value="BAT59173.1"/>
    <property type="molecule type" value="Genomic_DNA"/>
</dbReference>
<proteinExistence type="predicted"/>
<evidence type="ECO:0000313" key="2">
    <source>
        <dbReference type="Proteomes" id="UP000236884"/>
    </source>
</evidence>
<organism evidence="1 2">
    <name type="scientific">Variibacter gotjawalensis</name>
    <dbReference type="NCBI Taxonomy" id="1333996"/>
    <lineage>
        <taxon>Bacteria</taxon>
        <taxon>Pseudomonadati</taxon>
        <taxon>Pseudomonadota</taxon>
        <taxon>Alphaproteobacteria</taxon>
        <taxon>Hyphomicrobiales</taxon>
        <taxon>Nitrobacteraceae</taxon>
        <taxon>Variibacter</taxon>
    </lineage>
</organism>
<evidence type="ECO:0000313" key="1">
    <source>
        <dbReference type="EMBL" id="BAT59173.1"/>
    </source>
</evidence>
<reference evidence="1 2" key="1">
    <citation type="submission" date="2015-08" db="EMBL/GenBank/DDBJ databases">
        <title>Investigation of the bacterial diversity of lava forest soil.</title>
        <authorList>
            <person name="Lee J.S."/>
        </authorList>
    </citation>
    <scope>NUCLEOTIDE SEQUENCE [LARGE SCALE GENOMIC DNA]</scope>
    <source>
        <strain evidence="1 2">GJW-30</strain>
    </source>
</reference>
<sequence>MSSDLIVISVRRGMSDDWIVSQESRIHGSFSSYDFALHSATELAAALADSGKYVEIRPETEAT</sequence>
<dbReference type="AlphaFoldDB" id="A0A0S3PT87"/>
<dbReference type="RefSeq" id="WP_096354197.1">
    <property type="nucleotide sequence ID" value="NZ_AP014946.1"/>
</dbReference>
<dbReference type="Proteomes" id="UP000236884">
    <property type="component" value="Chromosome"/>
</dbReference>
<dbReference type="KEGG" id="vgo:GJW-30_1_01703"/>
<protein>
    <submittedName>
        <fullName evidence="1">Uncharacterized protein</fullName>
    </submittedName>
</protein>
<name>A0A0S3PT87_9BRAD</name>